<dbReference type="GO" id="GO:0005777">
    <property type="term" value="C:peroxisome"/>
    <property type="evidence" value="ECO:0007669"/>
    <property type="project" value="TreeGrafter"/>
</dbReference>
<comment type="catalytic activity">
    <reaction evidence="1">
        <text>a long-chain fatty acyl-CoA + 2 NADPH + 2 H(+) = a long-chain primary fatty alcohol + 2 NADP(+) + CoA</text>
        <dbReference type="Rhea" id="RHEA:52716"/>
        <dbReference type="ChEBI" id="CHEBI:15378"/>
        <dbReference type="ChEBI" id="CHEBI:57287"/>
        <dbReference type="ChEBI" id="CHEBI:57783"/>
        <dbReference type="ChEBI" id="CHEBI:58349"/>
        <dbReference type="ChEBI" id="CHEBI:77396"/>
        <dbReference type="ChEBI" id="CHEBI:83139"/>
        <dbReference type="EC" id="1.2.1.84"/>
    </reaction>
</comment>
<evidence type="ECO:0000259" key="2">
    <source>
        <dbReference type="Pfam" id="PF07993"/>
    </source>
</evidence>
<dbReference type="PANTHER" id="PTHR11011">
    <property type="entry name" value="MALE STERILITY PROTEIN 2-RELATED"/>
    <property type="match status" value="1"/>
</dbReference>
<feature type="domain" description="Thioester reductase (TE)" evidence="2">
    <location>
        <begin position="1"/>
        <end position="152"/>
    </location>
</feature>
<keyword evidence="1" id="KW-0560">Oxidoreductase</keyword>
<reference evidence="3 4" key="1">
    <citation type="submission" date="2017-03" db="EMBL/GenBank/DDBJ databases">
        <title>Genome Survey of Euroglyphus maynei.</title>
        <authorList>
            <person name="Arlian L.G."/>
            <person name="Morgan M.S."/>
            <person name="Rider S.D."/>
        </authorList>
    </citation>
    <scope>NUCLEOTIDE SEQUENCE [LARGE SCALE GENOMIC DNA]</scope>
    <source>
        <strain evidence="3">Arlian Lab</strain>
        <tissue evidence="3">Whole body</tissue>
    </source>
</reference>
<evidence type="ECO:0000313" key="4">
    <source>
        <dbReference type="Proteomes" id="UP000194236"/>
    </source>
</evidence>
<comment type="similarity">
    <text evidence="1">Belongs to the fatty acyl-CoA reductase family.</text>
</comment>
<dbReference type="Proteomes" id="UP000194236">
    <property type="component" value="Unassembled WGS sequence"/>
</dbReference>
<gene>
    <name evidence="3" type="ORF">BLA29_011888</name>
</gene>
<dbReference type="GO" id="GO:0102965">
    <property type="term" value="F:alcohol-forming long-chain fatty acyl-CoA reductase activity"/>
    <property type="evidence" value="ECO:0007669"/>
    <property type="project" value="UniProtKB-EC"/>
</dbReference>
<feature type="non-terminal residue" evidence="3">
    <location>
        <position position="169"/>
    </location>
</feature>
<organism evidence="3 4">
    <name type="scientific">Euroglyphus maynei</name>
    <name type="common">Mayne's house dust mite</name>
    <dbReference type="NCBI Taxonomy" id="6958"/>
    <lineage>
        <taxon>Eukaryota</taxon>
        <taxon>Metazoa</taxon>
        <taxon>Ecdysozoa</taxon>
        <taxon>Arthropoda</taxon>
        <taxon>Chelicerata</taxon>
        <taxon>Arachnida</taxon>
        <taxon>Acari</taxon>
        <taxon>Acariformes</taxon>
        <taxon>Sarcoptiformes</taxon>
        <taxon>Astigmata</taxon>
        <taxon>Psoroptidia</taxon>
        <taxon>Analgoidea</taxon>
        <taxon>Pyroglyphidae</taxon>
        <taxon>Pyroglyphinae</taxon>
        <taxon>Euroglyphus</taxon>
    </lineage>
</organism>
<dbReference type="EMBL" id="MUJZ01034154">
    <property type="protein sequence ID" value="OTF77133.1"/>
    <property type="molecule type" value="Genomic_DNA"/>
</dbReference>
<dbReference type="SUPFAM" id="SSF51735">
    <property type="entry name" value="NAD(P)-binding Rossmann-fold domains"/>
    <property type="match status" value="1"/>
</dbReference>
<dbReference type="Gene3D" id="3.40.50.720">
    <property type="entry name" value="NAD(P)-binding Rossmann-like Domain"/>
    <property type="match status" value="1"/>
</dbReference>
<name>A0A1Y3BB75_EURMA</name>
<keyword evidence="4" id="KW-1185">Reference proteome</keyword>
<evidence type="ECO:0000313" key="3">
    <source>
        <dbReference type="EMBL" id="OTF77133.1"/>
    </source>
</evidence>
<dbReference type="EC" id="1.2.1.84" evidence="1"/>
<dbReference type="InterPro" id="IPR026055">
    <property type="entry name" value="FAR"/>
</dbReference>
<accession>A0A1Y3BB75</accession>
<keyword evidence="1" id="KW-0521">NADP</keyword>
<dbReference type="PANTHER" id="PTHR11011:SF45">
    <property type="entry name" value="FATTY ACYL-COA REDUCTASE CG8306-RELATED"/>
    <property type="match status" value="1"/>
</dbReference>
<sequence length="169" mass="18975">MKLGRKMKQLNIIVYVSTAYSNCNRSDVEEKVYPLNGDVDSIIDQIIRNDNDDDDKKPEKGDPILFGRPNSYTASKAIAEYLIQEKFADLPIVICRPSIVAHAYDEPIKGWCDSLNGFSAPVMMGCLGILQTYNLNFHKLADIIPVDFVANSLIVIGYYSAIVPEKRKK</sequence>
<dbReference type="InterPro" id="IPR036291">
    <property type="entry name" value="NAD(P)-bd_dom_sf"/>
</dbReference>
<keyword evidence="1" id="KW-0443">Lipid metabolism</keyword>
<dbReference type="OrthoDB" id="429813at2759"/>
<evidence type="ECO:0000256" key="1">
    <source>
        <dbReference type="RuleBase" id="RU363097"/>
    </source>
</evidence>
<comment type="caution">
    <text evidence="3">The sequence shown here is derived from an EMBL/GenBank/DDBJ whole genome shotgun (WGS) entry which is preliminary data.</text>
</comment>
<dbReference type="GO" id="GO:0080019">
    <property type="term" value="F:alcohol-forming very long-chain fatty acyl-CoA reductase activity"/>
    <property type="evidence" value="ECO:0007669"/>
    <property type="project" value="InterPro"/>
</dbReference>
<proteinExistence type="inferred from homology"/>
<dbReference type="Pfam" id="PF07993">
    <property type="entry name" value="NAD_binding_4"/>
    <property type="match status" value="1"/>
</dbReference>
<dbReference type="GO" id="GO:0035336">
    <property type="term" value="P:long-chain fatty-acyl-CoA metabolic process"/>
    <property type="evidence" value="ECO:0007669"/>
    <property type="project" value="TreeGrafter"/>
</dbReference>
<dbReference type="AlphaFoldDB" id="A0A1Y3BB75"/>
<comment type="function">
    <text evidence="1">Catalyzes the reduction of fatty acyl-CoA to fatty alcohols.</text>
</comment>
<dbReference type="InterPro" id="IPR013120">
    <property type="entry name" value="FAR_NAD-bd"/>
</dbReference>
<keyword evidence="1" id="KW-0444">Lipid biosynthesis</keyword>
<protein>
    <recommendedName>
        <fullName evidence="1">Fatty acyl-CoA reductase</fullName>
        <ecNumber evidence="1">1.2.1.84</ecNumber>
    </recommendedName>
</protein>